<dbReference type="InterPro" id="IPR002562">
    <property type="entry name" value="3'-5'_exonuclease_dom"/>
</dbReference>
<proteinExistence type="inferred from homology"/>
<dbReference type="Pfam" id="PF00570">
    <property type="entry name" value="HRDC"/>
    <property type="match status" value="1"/>
</dbReference>
<dbReference type="GO" id="GO:0005737">
    <property type="term" value="C:cytoplasm"/>
    <property type="evidence" value="ECO:0007669"/>
    <property type="project" value="UniProtKB-SubCell"/>
</dbReference>
<evidence type="ECO:0000256" key="5">
    <source>
        <dbReference type="ARBA" id="ARBA00022839"/>
    </source>
</evidence>
<evidence type="ECO:0000313" key="8">
    <source>
        <dbReference type="EMBL" id="AWK87293.1"/>
    </source>
</evidence>
<evidence type="ECO:0000256" key="6">
    <source>
        <dbReference type="HAMAP-Rule" id="MF_01899"/>
    </source>
</evidence>
<evidence type="ECO:0000256" key="4">
    <source>
        <dbReference type="ARBA" id="ARBA00022801"/>
    </source>
</evidence>
<dbReference type="GO" id="GO:0033890">
    <property type="term" value="F:ribonuclease D activity"/>
    <property type="evidence" value="ECO:0007669"/>
    <property type="project" value="UniProtKB-UniRule"/>
</dbReference>
<dbReference type="Gene3D" id="1.10.150.80">
    <property type="entry name" value="HRDC domain"/>
    <property type="match status" value="1"/>
</dbReference>
<evidence type="ECO:0000256" key="3">
    <source>
        <dbReference type="ARBA" id="ARBA00022722"/>
    </source>
</evidence>
<dbReference type="CDD" id="cd06142">
    <property type="entry name" value="RNaseD_exo"/>
    <property type="match status" value="1"/>
</dbReference>
<dbReference type="InterPro" id="IPR012337">
    <property type="entry name" value="RNaseH-like_sf"/>
</dbReference>
<comment type="subcellular location">
    <subcellularLocation>
        <location evidence="6">Cytoplasm</location>
    </subcellularLocation>
</comment>
<dbReference type="GO" id="GO:0042780">
    <property type="term" value="P:tRNA 3'-end processing"/>
    <property type="evidence" value="ECO:0007669"/>
    <property type="project" value="UniProtKB-UniRule"/>
</dbReference>
<dbReference type="InterPro" id="IPR051086">
    <property type="entry name" value="RNase_D-like"/>
</dbReference>
<dbReference type="HAMAP" id="MF_01899">
    <property type="entry name" value="RNase_D"/>
    <property type="match status" value="1"/>
</dbReference>
<organism evidence="8 9">
    <name type="scientific">Azospirillum thermophilum</name>
    <dbReference type="NCBI Taxonomy" id="2202148"/>
    <lineage>
        <taxon>Bacteria</taxon>
        <taxon>Pseudomonadati</taxon>
        <taxon>Pseudomonadota</taxon>
        <taxon>Alphaproteobacteria</taxon>
        <taxon>Rhodospirillales</taxon>
        <taxon>Azospirillaceae</taxon>
        <taxon>Azospirillum</taxon>
    </lineage>
</organism>
<dbReference type="SMART" id="SM00474">
    <property type="entry name" value="35EXOc"/>
    <property type="match status" value="1"/>
</dbReference>
<dbReference type="NCBIfam" id="TIGR01388">
    <property type="entry name" value="rnd"/>
    <property type="match status" value="1"/>
</dbReference>
<keyword evidence="1 6" id="KW-0963">Cytoplasm</keyword>
<name>A0A2S2CRZ2_9PROT</name>
<comment type="function">
    <text evidence="6">Exonuclease involved in the 3' processing of various precursor tRNAs. Initiates hydrolysis at the 3'-terminus of an RNA molecule and releases 5'-mononucleotides.</text>
</comment>
<dbReference type="PANTHER" id="PTHR47649">
    <property type="entry name" value="RIBONUCLEASE D"/>
    <property type="match status" value="1"/>
</dbReference>
<dbReference type="SUPFAM" id="SSF47819">
    <property type="entry name" value="HRDC-like"/>
    <property type="match status" value="2"/>
</dbReference>
<dbReference type="KEGG" id="azz:DEW08_14660"/>
<dbReference type="Pfam" id="PF01612">
    <property type="entry name" value="DNA_pol_A_exo1"/>
    <property type="match status" value="1"/>
</dbReference>
<dbReference type="GO" id="GO:0003676">
    <property type="term" value="F:nucleic acid binding"/>
    <property type="evidence" value="ECO:0007669"/>
    <property type="project" value="InterPro"/>
</dbReference>
<evidence type="ECO:0000256" key="2">
    <source>
        <dbReference type="ARBA" id="ARBA00022694"/>
    </source>
</evidence>
<dbReference type="SMART" id="SM00341">
    <property type="entry name" value="HRDC"/>
    <property type="match status" value="1"/>
</dbReference>
<dbReference type="InterPro" id="IPR006292">
    <property type="entry name" value="RNase_D"/>
</dbReference>
<gene>
    <name evidence="6 8" type="primary">rnd</name>
    <name evidence="8" type="ORF">DEW08_14660</name>
</gene>
<evidence type="ECO:0000259" key="7">
    <source>
        <dbReference type="PROSITE" id="PS50967"/>
    </source>
</evidence>
<keyword evidence="4 6" id="KW-0378">Hydrolase</keyword>
<evidence type="ECO:0000256" key="1">
    <source>
        <dbReference type="ARBA" id="ARBA00022490"/>
    </source>
</evidence>
<dbReference type="InterPro" id="IPR044876">
    <property type="entry name" value="HRDC_dom_sf"/>
</dbReference>
<feature type="domain" description="HRDC" evidence="7">
    <location>
        <begin position="208"/>
        <end position="289"/>
    </location>
</feature>
<dbReference type="InterPro" id="IPR036397">
    <property type="entry name" value="RNaseH_sf"/>
</dbReference>
<keyword evidence="2 6" id="KW-0819">tRNA processing</keyword>
<comment type="similarity">
    <text evidence="6">Belongs to the RNase D family.</text>
</comment>
<dbReference type="EC" id="3.1.13.5" evidence="6"/>
<dbReference type="AlphaFoldDB" id="A0A2S2CRZ2"/>
<keyword evidence="5 6" id="KW-0269">Exonuclease</keyword>
<keyword evidence="9" id="KW-1185">Reference proteome</keyword>
<accession>A0A2S2CRZ2</accession>
<dbReference type="EMBL" id="CP029353">
    <property type="protein sequence ID" value="AWK87293.1"/>
    <property type="molecule type" value="Genomic_DNA"/>
</dbReference>
<dbReference type="SUPFAM" id="SSF53098">
    <property type="entry name" value="Ribonuclease H-like"/>
    <property type="match status" value="1"/>
</dbReference>
<reference evidence="9" key="1">
    <citation type="submission" date="2018-05" db="EMBL/GenBank/DDBJ databases">
        <title>Azospirillum thermophila sp. nov., a novel isolated from hot spring.</title>
        <authorList>
            <person name="Zhao Z."/>
        </authorList>
    </citation>
    <scope>NUCLEOTIDE SEQUENCE [LARGE SCALE GENOMIC DNA]</scope>
    <source>
        <strain evidence="9">CFH 70021</strain>
    </source>
</reference>
<dbReference type="Gene3D" id="3.30.420.10">
    <property type="entry name" value="Ribonuclease H-like superfamily/Ribonuclease H"/>
    <property type="match status" value="1"/>
</dbReference>
<comment type="catalytic activity">
    <reaction evidence="6">
        <text>Exonucleolytic cleavage that removes extra residues from the 3'-terminus of tRNA to produce 5'-mononucleotides.</text>
        <dbReference type="EC" id="3.1.13.5"/>
    </reaction>
</comment>
<keyword evidence="3 6" id="KW-0540">Nuclease</keyword>
<dbReference type="InterPro" id="IPR002121">
    <property type="entry name" value="HRDC_dom"/>
</dbReference>
<dbReference type="RefSeq" id="WP_109328275.1">
    <property type="nucleotide sequence ID" value="NZ_CP029353.1"/>
</dbReference>
<evidence type="ECO:0000313" key="9">
    <source>
        <dbReference type="Proteomes" id="UP000245629"/>
    </source>
</evidence>
<dbReference type="Proteomes" id="UP000245629">
    <property type="component" value="Chromosome 2"/>
</dbReference>
<comment type="cofactor">
    <cofactor evidence="6">
        <name>a divalent metal cation</name>
        <dbReference type="ChEBI" id="CHEBI:60240"/>
    </cofactor>
</comment>
<dbReference type="GO" id="GO:0008408">
    <property type="term" value="F:3'-5' exonuclease activity"/>
    <property type="evidence" value="ECO:0007669"/>
    <property type="project" value="InterPro"/>
</dbReference>
<protein>
    <recommendedName>
        <fullName evidence="6">Ribonuclease D</fullName>
        <shortName evidence="6">RNase D</shortName>
        <ecNumber evidence="6">3.1.13.5</ecNumber>
    </recommendedName>
</protein>
<dbReference type="InterPro" id="IPR010997">
    <property type="entry name" value="HRDC-like_sf"/>
</dbReference>
<dbReference type="PROSITE" id="PS50967">
    <property type="entry name" value="HRDC"/>
    <property type="match status" value="1"/>
</dbReference>
<dbReference type="PANTHER" id="PTHR47649:SF1">
    <property type="entry name" value="RIBONUCLEASE D"/>
    <property type="match status" value="1"/>
</dbReference>
<dbReference type="GO" id="GO:0000166">
    <property type="term" value="F:nucleotide binding"/>
    <property type="evidence" value="ECO:0007669"/>
    <property type="project" value="InterPro"/>
</dbReference>
<sequence length="403" mass="44407">MTLITTTDALEAFCRSLAGAEYITVDTEFLREKTYWPQLCLVQVGGPDRAVAIDPLAEGMDLTPLFDLMADSSILKVFHAARQDVEIFWHLSGRIPNPLFDTQVAAMVCGFGESVGYETLVTKLAGARIDKSSRFTDWSQRPLTERQLTYALSDVTHLRPAYEKLKRRLARTGRAHWLEEEMAVLTDPATYQVDPETSWQRLKVRTNKPRFMAILRELAAWREREAQRRDLPRSRVLRDEALLEIAAHAPATVDDLARTRGMGRGVAEGRQGADILAAVQAGLDLPDSELPRVEPREEPPPGLQPITELLRVLLKMKCDENNVAAKLVASSADLEALAADDDAPVAALHGWRRELFGEDALALKHGRIGLAVANRRVRIMPVPGAASPAAAAAQPAITDGAES</sequence>
<dbReference type="OrthoDB" id="9800549at2"/>